<dbReference type="RefSeq" id="WP_238749024.1">
    <property type="nucleotide sequence ID" value="NZ_CAKLPZ010000001.1"/>
</dbReference>
<feature type="domain" description="Endonuclease/exonuclease/phosphatase" evidence="2">
    <location>
        <begin position="115"/>
        <end position="322"/>
    </location>
</feature>
<comment type="caution">
    <text evidence="3">The sequence shown here is derived from an EMBL/GenBank/DDBJ whole genome shotgun (WGS) entry which is preliminary data.</text>
</comment>
<sequence length="333" mass="37973">MEKLRKALYLLLSLIAVAVAIASILSMFRNTDSRYLKMLDFPRIQLFIVSVVALLLFILDTKRWQWYDYALVGALLSGIAINGGYLINYTPLVAPRVPQVTASSDPAREIGLLLANVKMSNRNAQPLLDLIERRRPDLLLAMEVDDWWDEQLQPIEQDYPYTHEAINEKAYGMTLYSKYPLENIQVNYLNNEKVPSFESRITLADGRSVQLHTLHPVPPTRFEDLPDNAGQEEVAMLKLGRRVAAEDLPAIVAGDLNDVVWGYTDELTGTQDLLHDVRVGRGFYNSYDASSPFLRWPLDHVFVTKHFGLLELERLESIDSDHFPVYVKLVLLE</sequence>
<evidence type="ECO:0000313" key="3">
    <source>
        <dbReference type="EMBL" id="CAH0998776.1"/>
    </source>
</evidence>
<proteinExistence type="predicted"/>
<dbReference type="InterPro" id="IPR005135">
    <property type="entry name" value="Endo/exonuclease/phosphatase"/>
</dbReference>
<dbReference type="EMBL" id="CAKLPZ010000001">
    <property type="protein sequence ID" value="CAH0998776.1"/>
    <property type="molecule type" value="Genomic_DNA"/>
</dbReference>
<dbReference type="Gene3D" id="3.60.10.10">
    <property type="entry name" value="Endonuclease/exonuclease/phosphatase"/>
    <property type="match status" value="1"/>
</dbReference>
<evidence type="ECO:0000259" key="2">
    <source>
        <dbReference type="Pfam" id="PF03372"/>
    </source>
</evidence>
<dbReference type="Proteomes" id="UP000837803">
    <property type="component" value="Unassembled WGS sequence"/>
</dbReference>
<dbReference type="SUPFAM" id="SSF56219">
    <property type="entry name" value="DNase I-like"/>
    <property type="match status" value="1"/>
</dbReference>
<gene>
    <name evidence="3" type="ORF">LEM8419_00118</name>
</gene>
<evidence type="ECO:0000313" key="4">
    <source>
        <dbReference type="Proteomes" id="UP000837803"/>
    </source>
</evidence>
<feature type="transmembrane region" description="Helical" evidence="1">
    <location>
        <begin position="41"/>
        <end position="59"/>
    </location>
</feature>
<organism evidence="3 4">
    <name type="scientific">Neolewinella maritima</name>
    <dbReference type="NCBI Taxonomy" id="1383882"/>
    <lineage>
        <taxon>Bacteria</taxon>
        <taxon>Pseudomonadati</taxon>
        <taxon>Bacteroidota</taxon>
        <taxon>Saprospiria</taxon>
        <taxon>Saprospirales</taxon>
        <taxon>Lewinellaceae</taxon>
        <taxon>Neolewinella</taxon>
    </lineage>
</organism>
<feature type="transmembrane region" description="Helical" evidence="1">
    <location>
        <begin position="66"/>
        <end position="87"/>
    </location>
</feature>
<accession>A0ABN8EYG0</accession>
<evidence type="ECO:0000256" key="1">
    <source>
        <dbReference type="SAM" id="Phobius"/>
    </source>
</evidence>
<dbReference type="Pfam" id="PF03372">
    <property type="entry name" value="Exo_endo_phos"/>
    <property type="match status" value="1"/>
</dbReference>
<keyword evidence="4" id="KW-1185">Reference proteome</keyword>
<reference evidence="3" key="1">
    <citation type="submission" date="2021-12" db="EMBL/GenBank/DDBJ databases">
        <authorList>
            <person name="Rodrigo-Torres L."/>
            <person name="Arahal R. D."/>
            <person name="Lucena T."/>
        </authorList>
    </citation>
    <scope>NUCLEOTIDE SEQUENCE</scope>
    <source>
        <strain evidence="3">CECT 8419</strain>
    </source>
</reference>
<feature type="transmembrane region" description="Helical" evidence="1">
    <location>
        <begin position="7"/>
        <end position="29"/>
    </location>
</feature>
<keyword evidence="1" id="KW-0812">Transmembrane</keyword>
<keyword evidence="1" id="KW-0472">Membrane</keyword>
<protein>
    <recommendedName>
        <fullName evidence="2">Endonuclease/exonuclease/phosphatase domain-containing protein</fullName>
    </recommendedName>
</protein>
<name>A0ABN8EYG0_9BACT</name>
<keyword evidence="1" id="KW-1133">Transmembrane helix</keyword>
<dbReference type="InterPro" id="IPR036691">
    <property type="entry name" value="Endo/exonu/phosph_ase_sf"/>
</dbReference>